<sequence>MPPPPDLMDELVEEVLLRLPLDSPAHLAGAALVCRRWWRLVSGAAFRRRLRDLHRESPMLGFLCNLRDACLTHLARFVPTTTSTFSPRAGDHPWGWRADDARHGRVLLSRHHVLMVWDPITDHFQELPVLPWPVYSYRAAILCAADAACDHLDCHRGGPFLVVYIGVGHVGAFSCVYSSDAAAWSKPASVQFRLVDCLNFVQSVLVGKALYFMFHRNNEVLEFDLKLCQVVSVIKLPPYTHWLRALLTTTEDGGLGFAAAIEHKLCLWSRKDGSKGDDATGWI</sequence>
<dbReference type="AlphaFoldDB" id="A0A835G0E0"/>
<name>A0A835G0E0_9POAL</name>
<organism evidence="1 2">
    <name type="scientific">Digitaria exilis</name>
    <dbReference type="NCBI Taxonomy" id="1010633"/>
    <lineage>
        <taxon>Eukaryota</taxon>
        <taxon>Viridiplantae</taxon>
        <taxon>Streptophyta</taxon>
        <taxon>Embryophyta</taxon>
        <taxon>Tracheophyta</taxon>
        <taxon>Spermatophyta</taxon>
        <taxon>Magnoliopsida</taxon>
        <taxon>Liliopsida</taxon>
        <taxon>Poales</taxon>
        <taxon>Poaceae</taxon>
        <taxon>PACMAD clade</taxon>
        <taxon>Panicoideae</taxon>
        <taxon>Panicodae</taxon>
        <taxon>Paniceae</taxon>
        <taxon>Anthephorinae</taxon>
        <taxon>Digitaria</taxon>
    </lineage>
</organism>
<dbReference type="SUPFAM" id="SSF81383">
    <property type="entry name" value="F-box domain"/>
    <property type="match status" value="1"/>
</dbReference>
<protein>
    <recommendedName>
        <fullName evidence="3">F-box domain-containing protein</fullName>
    </recommendedName>
</protein>
<dbReference type="EMBL" id="JACEFO010000070">
    <property type="protein sequence ID" value="KAF8783612.1"/>
    <property type="molecule type" value="Genomic_DNA"/>
</dbReference>
<keyword evidence="2" id="KW-1185">Reference proteome</keyword>
<gene>
    <name evidence="1" type="ORF">HU200_000465</name>
</gene>
<evidence type="ECO:0000313" key="1">
    <source>
        <dbReference type="EMBL" id="KAF8783612.1"/>
    </source>
</evidence>
<dbReference type="InterPro" id="IPR036047">
    <property type="entry name" value="F-box-like_dom_sf"/>
</dbReference>
<evidence type="ECO:0008006" key="3">
    <source>
        <dbReference type="Google" id="ProtNLM"/>
    </source>
</evidence>
<dbReference type="PANTHER" id="PTHR32133">
    <property type="entry name" value="OS07G0120400 PROTEIN"/>
    <property type="match status" value="1"/>
</dbReference>
<proteinExistence type="predicted"/>
<accession>A0A835G0E0</accession>
<reference evidence="1" key="1">
    <citation type="submission" date="2020-07" db="EMBL/GenBank/DDBJ databases">
        <title>Genome sequence and genetic diversity analysis of an under-domesticated orphan crop, white fonio (Digitaria exilis).</title>
        <authorList>
            <person name="Bennetzen J.L."/>
            <person name="Chen S."/>
            <person name="Ma X."/>
            <person name="Wang X."/>
            <person name="Yssel A.E.J."/>
            <person name="Chaluvadi S.R."/>
            <person name="Johnson M."/>
            <person name="Gangashetty P."/>
            <person name="Hamidou F."/>
            <person name="Sanogo M.D."/>
            <person name="Zwaenepoel A."/>
            <person name="Wallace J."/>
            <person name="Van De Peer Y."/>
            <person name="Van Deynze A."/>
        </authorList>
    </citation>
    <scope>NUCLEOTIDE SEQUENCE</scope>
    <source>
        <tissue evidence="1">Leaves</tissue>
    </source>
</reference>
<evidence type="ECO:0000313" key="2">
    <source>
        <dbReference type="Proteomes" id="UP000636709"/>
    </source>
</evidence>
<comment type="caution">
    <text evidence="1">The sequence shown here is derived from an EMBL/GenBank/DDBJ whole genome shotgun (WGS) entry which is preliminary data.</text>
</comment>
<dbReference type="PANTHER" id="PTHR32133:SF297">
    <property type="entry name" value="F-BOX DOMAIN-CONTAINING PROTEIN"/>
    <property type="match status" value="1"/>
</dbReference>
<dbReference type="Proteomes" id="UP000636709">
    <property type="component" value="Unassembled WGS sequence"/>
</dbReference>